<gene>
    <name evidence="2" type="ORF">LCGC14_1004620</name>
</gene>
<evidence type="ECO:0000313" key="2">
    <source>
        <dbReference type="EMBL" id="KKN13607.1"/>
    </source>
</evidence>
<dbReference type="InterPro" id="IPR008894">
    <property type="entry name" value="QdtA_cupin_dom"/>
</dbReference>
<comment type="caution">
    <text evidence="2">The sequence shown here is derived from an EMBL/GenBank/DDBJ whole genome shotgun (WGS) entry which is preliminary data.</text>
</comment>
<dbReference type="EMBL" id="LAZR01003904">
    <property type="protein sequence ID" value="KKN13607.1"/>
    <property type="molecule type" value="Genomic_DNA"/>
</dbReference>
<dbReference type="InterPro" id="IPR014710">
    <property type="entry name" value="RmlC-like_jellyroll"/>
</dbReference>
<feature type="domain" description="Sugar 3,4-ketoisomerase QdtA cupin" evidence="1">
    <location>
        <begin position="29"/>
        <end position="97"/>
    </location>
</feature>
<dbReference type="AlphaFoldDB" id="A0A0F9NNF8"/>
<dbReference type="SUPFAM" id="SSF51182">
    <property type="entry name" value="RmlC-like cupins"/>
    <property type="match status" value="1"/>
</dbReference>
<name>A0A0F9NNF8_9ZZZZ</name>
<dbReference type="Pfam" id="PF05523">
    <property type="entry name" value="FdtA"/>
    <property type="match status" value="1"/>
</dbReference>
<evidence type="ECO:0000259" key="1">
    <source>
        <dbReference type="Pfam" id="PF05523"/>
    </source>
</evidence>
<organism evidence="2">
    <name type="scientific">marine sediment metagenome</name>
    <dbReference type="NCBI Taxonomy" id="412755"/>
    <lineage>
        <taxon>unclassified sequences</taxon>
        <taxon>metagenomes</taxon>
        <taxon>ecological metagenomes</taxon>
    </lineage>
</organism>
<accession>A0A0F9NNF8</accession>
<protein>
    <recommendedName>
        <fullName evidence="1">Sugar 3,4-ketoisomerase QdtA cupin domain-containing protein</fullName>
    </recommendedName>
</protein>
<proteinExistence type="predicted"/>
<reference evidence="2" key="1">
    <citation type="journal article" date="2015" name="Nature">
        <title>Complex archaea that bridge the gap between prokaryotes and eukaryotes.</title>
        <authorList>
            <person name="Spang A."/>
            <person name="Saw J.H."/>
            <person name="Jorgensen S.L."/>
            <person name="Zaremba-Niedzwiedzka K."/>
            <person name="Martijn J."/>
            <person name="Lind A.E."/>
            <person name="van Eijk R."/>
            <person name="Schleper C."/>
            <person name="Guy L."/>
            <person name="Ettema T.J."/>
        </authorList>
    </citation>
    <scope>NUCLEOTIDE SEQUENCE</scope>
</reference>
<sequence length="100" mass="11233">MGYIGISSFAKPYSMFLSVANFISKSKKAGSCNVVVDDGENRQEFILDKPNKGIYLPPMIWGIQYKYSSDAVLMVLASGHYDSDDYIRDYGEFISLVNIQ</sequence>
<dbReference type="InterPro" id="IPR011051">
    <property type="entry name" value="RmlC_Cupin_sf"/>
</dbReference>
<dbReference type="CDD" id="cd20292">
    <property type="entry name" value="cupin_QdtA-like"/>
    <property type="match status" value="1"/>
</dbReference>
<dbReference type="Gene3D" id="2.60.120.10">
    <property type="entry name" value="Jelly Rolls"/>
    <property type="match status" value="1"/>
</dbReference>